<feature type="compositionally biased region" description="Acidic residues" evidence="1">
    <location>
        <begin position="247"/>
        <end position="260"/>
    </location>
</feature>
<evidence type="ECO:0000313" key="3">
    <source>
        <dbReference type="EMBL" id="VAH69869.1"/>
    </source>
</evidence>
<dbReference type="Proteomes" id="UP000324705">
    <property type="component" value="Chromosome 3A"/>
</dbReference>
<feature type="region of interest" description="Disordered" evidence="1">
    <location>
        <begin position="213"/>
        <end position="295"/>
    </location>
</feature>
<dbReference type="InterPro" id="IPR024550">
    <property type="entry name" value="TFIIEa/SarR/Rpc3_HTH_dom"/>
</dbReference>
<evidence type="ECO:0000259" key="2">
    <source>
        <dbReference type="PROSITE" id="PS51344"/>
    </source>
</evidence>
<gene>
    <name evidence="3" type="ORF">TRITD_3Av1G278620</name>
</gene>
<feature type="domain" description="HTH TFE/IIEalpha-type" evidence="2">
    <location>
        <begin position="7"/>
        <end position="109"/>
    </location>
</feature>
<proteinExistence type="predicted"/>
<dbReference type="GO" id="GO:0006367">
    <property type="term" value="P:transcription initiation at RNA polymerase II promoter"/>
    <property type="evidence" value="ECO:0007669"/>
    <property type="project" value="TreeGrafter"/>
</dbReference>
<dbReference type="InterPro" id="IPR039997">
    <property type="entry name" value="TFE"/>
</dbReference>
<dbReference type="InterPro" id="IPR017919">
    <property type="entry name" value="TFIIE/TFIIEa_HTH"/>
</dbReference>
<dbReference type="GO" id="GO:0005673">
    <property type="term" value="C:transcription factor TFIIE complex"/>
    <property type="evidence" value="ECO:0007669"/>
    <property type="project" value="TreeGrafter"/>
</dbReference>
<feature type="compositionally biased region" description="Acidic residues" evidence="1">
    <location>
        <begin position="281"/>
        <end position="295"/>
    </location>
</feature>
<dbReference type="InterPro" id="IPR036390">
    <property type="entry name" value="WH_DNA-bd_sf"/>
</dbReference>
<feature type="compositionally biased region" description="Basic and acidic residues" evidence="1">
    <location>
        <begin position="232"/>
        <end position="246"/>
    </location>
</feature>
<feature type="compositionally biased region" description="Basic and acidic residues" evidence="1">
    <location>
        <begin position="213"/>
        <end position="222"/>
    </location>
</feature>
<reference evidence="3 4" key="1">
    <citation type="submission" date="2017-09" db="EMBL/GenBank/DDBJ databases">
        <authorList>
            <consortium name="International Durum Wheat Genome Sequencing Consortium (IDWGSC)"/>
            <person name="Milanesi L."/>
        </authorList>
    </citation>
    <scope>NUCLEOTIDE SEQUENCE [LARGE SCALE GENOMIC DNA]</scope>
    <source>
        <strain evidence="4">cv. Svevo</strain>
    </source>
</reference>
<dbReference type="Gramene" id="TRITD3Av1G278620.7">
    <property type="protein sequence ID" value="TRITD3Av1G278620.7"/>
    <property type="gene ID" value="TRITD3Av1G278620"/>
</dbReference>
<feature type="region of interest" description="Disordered" evidence="1">
    <location>
        <begin position="134"/>
        <end position="198"/>
    </location>
</feature>
<evidence type="ECO:0000256" key="1">
    <source>
        <dbReference type="SAM" id="MobiDB-lite"/>
    </source>
</evidence>
<protein>
    <recommendedName>
        <fullName evidence="2">HTH TFE/IIEalpha-type domain-containing protein</fullName>
    </recommendedName>
</protein>
<feature type="compositionally biased region" description="Basic and acidic residues" evidence="1">
    <location>
        <begin position="175"/>
        <end position="198"/>
    </location>
</feature>
<dbReference type="PANTHER" id="PTHR13097:SF7">
    <property type="entry name" value="GENERAL TRANSCRIPTION FACTOR IIE SUBUNIT 1"/>
    <property type="match status" value="1"/>
</dbReference>
<organism evidence="3 4">
    <name type="scientific">Triticum turgidum subsp. durum</name>
    <name type="common">Durum wheat</name>
    <name type="synonym">Triticum durum</name>
    <dbReference type="NCBI Taxonomy" id="4567"/>
    <lineage>
        <taxon>Eukaryota</taxon>
        <taxon>Viridiplantae</taxon>
        <taxon>Streptophyta</taxon>
        <taxon>Embryophyta</taxon>
        <taxon>Tracheophyta</taxon>
        <taxon>Spermatophyta</taxon>
        <taxon>Magnoliopsida</taxon>
        <taxon>Liliopsida</taxon>
        <taxon>Poales</taxon>
        <taxon>Poaceae</taxon>
        <taxon>BOP clade</taxon>
        <taxon>Pooideae</taxon>
        <taxon>Triticodae</taxon>
        <taxon>Triticeae</taxon>
        <taxon>Triticinae</taxon>
        <taxon>Triticum</taxon>
    </lineage>
</organism>
<dbReference type="PANTHER" id="PTHR13097">
    <property type="entry name" value="TRANSCRIPTION INITIATION FACTOR IIE, ALPHA SUBUNIT"/>
    <property type="match status" value="1"/>
</dbReference>
<dbReference type="PROSITE" id="PS51344">
    <property type="entry name" value="HTH_TFE_IIE"/>
    <property type="match status" value="1"/>
</dbReference>
<name>A0A9R0RZT4_TRITD</name>
<evidence type="ECO:0000313" key="4">
    <source>
        <dbReference type="Proteomes" id="UP000324705"/>
    </source>
</evidence>
<dbReference type="Pfam" id="PF02002">
    <property type="entry name" value="TFIIE_alpha"/>
    <property type="match status" value="1"/>
</dbReference>
<dbReference type="SUPFAM" id="SSF46785">
    <property type="entry name" value="Winged helix' DNA-binding domain"/>
    <property type="match status" value="1"/>
</dbReference>
<sequence length="295" mass="33375">MGSLEPFNRLVRLTARAFYDDISIKGDTQAKTSRGDNRGMAVVVLDGLTRRQWVREEDLAKSLKLHSKQLRRVLRFFEEEKLVTRDHRKESAKGAKIYSAAAEAARNAQGQYNGTPMPYLGDTKVDVELAGSGVKAEGDESGRDGSALKVLPPWMVREGMNLTKEQRGESSNTSKGDEKSEVKDEKKQDSKEDEKSLQDEYLKAYYEALKKRQEEEDAKRLQQEGQAFSSEIHSERQVGMKAKREDENGEDEGVEWEEEQPAGNTSEEPYKFVDLNAEAPESGDDEEDEIDWEEG</sequence>
<dbReference type="AlphaFoldDB" id="A0A9R0RZT4"/>
<dbReference type="EMBL" id="LT934115">
    <property type="protein sequence ID" value="VAH69869.1"/>
    <property type="molecule type" value="Genomic_DNA"/>
</dbReference>
<accession>A0A9R0RZT4</accession>
<keyword evidence="4" id="KW-1185">Reference proteome</keyword>